<proteinExistence type="predicted"/>
<comment type="caution">
    <text evidence="2">The sequence shown here is derived from an EMBL/GenBank/DDBJ whole genome shotgun (WGS) entry which is preliminary data.</text>
</comment>
<accession>A0ABU2XLW1</accession>
<dbReference type="RefSeq" id="WP_311726565.1">
    <property type="nucleotide sequence ID" value="NZ_JAVRFD010000013.1"/>
</dbReference>
<evidence type="ECO:0000256" key="1">
    <source>
        <dbReference type="SAM" id="MobiDB-lite"/>
    </source>
</evidence>
<evidence type="ECO:0000313" key="3">
    <source>
        <dbReference type="Proteomes" id="UP001180754"/>
    </source>
</evidence>
<sequence length="194" mass="20496">MAIALGTALVAIGGSAAAWFTVPYGTTRYHPTYAVRLDTPELAAGWADDVFIGEVTAREGPRRTDGDRLLWTTYVVEVRKTLKGEVSGSVRVAQEGGDDPLRRQRIVVGDAPALQPGRTYVLATRLAPDGWHTAPSNFTPVDLSPAEGGSGSGADVSAMWQEGAAHPATQRYAHPSGVSRAKDPKALYAKALIG</sequence>
<dbReference type="Proteomes" id="UP001180754">
    <property type="component" value="Unassembled WGS sequence"/>
</dbReference>
<gene>
    <name evidence="2" type="ORF">RND15_25645</name>
</gene>
<evidence type="ECO:0000313" key="2">
    <source>
        <dbReference type="EMBL" id="MDT0546070.1"/>
    </source>
</evidence>
<dbReference type="EMBL" id="JAVRFD010000013">
    <property type="protein sequence ID" value="MDT0546070.1"/>
    <property type="molecule type" value="Genomic_DNA"/>
</dbReference>
<keyword evidence="3" id="KW-1185">Reference proteome</keyword>
<reference evidence="2" key="1">
    <citation type="submission" date="2024-05" db="EMBL/GenBank/DDBJ databases">
        <title>30 novel species of actinomycetes from the DSMZ collection.</title>
        <authorList>
            <person name="Nouioui I."/>
        </authorList>
    </citation>
    <scope>NUCLEOTIDE SEQUENCE</scope>
    <source>
        <strain evidence="2">DSM 41529</strain>
    </source>
</reference>
<protein>
    <submittedName>
        <fullName evidence="2">Uncharacterized protein</fullName>
    </submittedName>
</protein>
<feature type="region of interest" description="Disordered" evidence="1">
    <location>
        <begin position="137"/>
        <end position="156"/>
    </location>
</feature>
<name>A0ABU2XLW1_9ACTN</name>
<organism evidence="2 3">
    <name type="scientific">Streptomyces lonegramiae</name>
    <dbReference type="NCBI Taxonomy" id="3075524"/>
    <lineage>
        <taxon>Bacteria</taxon>
        <taxon>Bacillati</taxon>
        <taxon>Actinomycetota</taxon>
        <taxon>Actinomycetes</taxon>
        <taxon>Kitasatosporales</taxon>
        <taxon>Streptomycetaceae</taxon>
        <taxon>Streptomyces</taxon>
    </lineage>
</organism>